<dbReference type="InterPro" id="IPR011047">
    <property type="entry name" value="Quinoprotein_ADH-like_sf"/>
</dbReference>
<name>A0ABV9VMB1_9ACTN</name>
<dbReference type="RefSeq" id="WP_380112768.1">
    <property type="nucleotide sequence ID" value="NZ_JBHSIU010000004.1"/>
</dbReference>
<sequence length="472" mass="50889">MAETVIELDLSSPWEPPEPPRAPLRFRLRTRWLAALTVLAVVAAGLTAAGVKPRTGPLYQIDDQVRTVMVAGDMLIVGRYQPALAGNRIEGRRLSDGEVLWNVPADLQQMYLTVGDRVLIMIRHSESDRGYTSTLTGLDLATGRQLWTRPRTALTGTAGGLLVVEDMPDPGKIIEIVEGGELPDPTINHAGDPQPRHVLVLDERTGGPVWELTTPPGTLLDFSWDAQYPAGSVAGVDLLDPTGLVTHRDIRSGAVVATHQLDWSGTAAMFSTGYDWLAGPGEATTRALVYPDGERGGLVFALPGGRRLFRTDVTLYDGLYQCAKDLFCATTEHGIAAYDGSTGRPAWRLDGYTQVMATRGDRLVVGTYEQPDSMPGRLGIADARTGAVTAELTGWRLIDRAPADRILLWRAVDARTAILGELDPATGRIAVFGKAGEWYGPPECSTGGDVLACVMVGQATVWRLPARHNPQG</sequence>
<proteinExistence type="predicted"/>
<dbReference type="Proteomes" id="UP001595912">
    <property type="component" value="Unassembled WGS sequence"/>
</dbReference>
<dbReference type="InterPro" id="IPR015943">
    <property type="entry name" value="WD40/YVTN_repeat-like_dom_sf"/>
</dbReference>
<keyword evidence="1" id="KW-0812">Transmembrane</keyword>
<evidence type="ECO:0000313" key="3">
    <source>
        <dbReference type="Proteomes" id="UP001595912"/>
    </source>
</evidence>
<feature type="transmembrane region" description="Helical" evidence="1">
    <location>
        <begin position="32"/>
        <end position="51"/>
    </location>
</feature>
<dbReference type="Gene3D" id="2.130.10.10">
    <property type="entry name" value="YVTN repeat-like/Quinoprotein amine dehydrogenase"/>
    <property type="match status" value="2"/>
</dbReference>
<dbReference type="EMBL" id="JBHSIU010000004">
    <property type="protein sequence ID" value="MFC4996543.1"/>
    <property type="molecule type" value="Genomic_DNA"/>
</dbReference>
<keyword evidence="1" id="KW-0472">Membrane</keyword>
<evidence type="ECO:0008006" key="4">
    <source>
        <dbReference type="Google" id="ProtNLM"/>
    </source>
</evidence>
<reference evidence="3" key="1">
    <citation type="journal article" date="2019" name="Int. J. Syst. Evol. Microbiol.">
        <title>The Global Catalogue of Microorganisms (GCM) 10K type strain sequencing project: providing services to taxonomists for standard genome sequencing and annotation.</title>
        <authorList>
            <consortium name="The Broad Institute Genomics Platform"/>
            <consortium name="The Broad Institute Genome Sequencing Center for Infectious Disease"/>
            <person name="Wu L."/>
            <person name="Ma J."/>
        </authorList>
    </citation>
    <scope>NUCLEOTIDE SEQUENCE [LARGE SCALE GENOMIC DNA]</scope>
    <source>
        <strain evidence="3">CGMCC 4.7152</strain>
    </source>
</reference>
<keyword evidence="3" id="KW-1185">Reference proteome</keyword>
<accession>A0ABV9VMB1</accession>
<keyword evidence="1" id="KW-1133">Transmembrane helix</keyword>
<organism evidence="2 3">
    <name type="scientific">Dactylosporangium cerinum</name>
    <dbReference type="NCBI Taxonomy" id="1434730"/>
    <lineage>
        <taxon>Bacteria</taxon>
        <taxon>Bacillati</taxon>
        <taxon>Actinomycetota</taxon>
        <taxon>Actinomycetes</taxon>
        <taxon>Micromonosporales</taxon>
        <taxon>Micromonosporaceae</taxon>
        <taxon>Dactylosporangium</taxon>
    </lineage>
</organism>
<evidence type="ECO:0000256" key="1">
    <source>
        <dbReference type="SAM" id="Phobius"/>
    </source>
</evidence>
<gene>
    <name evidence="2" type="ORF">ACFPIJ_01735</name>
</gene>
<comment type="caution">
    <text evidence="2">The sequence shown here is derived from an EMBL/GenBank/DDBJ whole genome shotgun (WGS) entry which is preliminary data.</text>
</comment>
<protein>
    <recommendedName>
        <fullName evidence="4">Pyrroloquinoline-quinone binding quinoprotein</fullName>
    </recommendedName>
</protein>
<dbReference type="SUPFAM" id="SSF50998">
    <property type="entry name" value="Quinoprotein alcohol dehydrogenase-like"/>
    <property type="match status" value="1"/>
</dbReference>
<evidence type="ECO:0000313" key="2">
    <source>
        <dbReference type="EMBL" id="MFC4996543.1"/>
    </source>
</evidence>